<sequence length="222" mass="25502">MDSNPLDVVYQLSKEIHSTAVILLRSDLSKIDKYDNDDALIDIPSLFPGDQITALLDCLRFLRRWAATIPDLLTDNNNNNNLSPEIINCCRKDVFDKLNNLLDSFFLCLFEKDKIASFWCHIPIDVQSSVILCISVCLQVIINLLSESSLRDSIELFDIIRLFSILLSGCRPVICLTDYGLKLWNNGQEHLDQHQINHCRLSSHYAYLIYLLLLRVEQMLSI</sequence>
<proteinExistence type="evidence at transcript level"/>
<reference evidence="1" key="1">
    <citation type="submission" date="2004-11" db="EMBL/GenBank/DDBJ databases">
        <title>The full-length cDNA sequences of Schistosoma japonicum genes.</title>
        <authorList>
            <person name="Han Z."/>
        </authorList>
    </citation>
    <scope>NUCLEOTIDE SEQUENCE</scope>
</reference>
<organism evidence="1">
    <name type="scientific">Schistosoma japonicum</name>
    <name type="common">Blood fluke</name>
    <dbReference type="NCBI Taxonomy" id="6182"/>
    <lineage>
        <taxon>Eukaryota</taxon>
        <taxon>Metazoa</taxon>
        <taxon>Spiralia</taxon>
        <taxon>Lophotrochozoa</taxon>
        <taxon>Platyhelminthes</taxon>
        <taxon>Trematoda</taxon>
        <taxon>Digenea</taxon>
        <taxon>Strigeidida</taxon>
        <taxon>Schistosomatoidea</taxon>
        <taxon>Schistosomatidae</taxon>
        <taxon>Schistosoma</taxon>
    </lineage>
</organism>
<evidence type="ECO:0000313" key="1">
    <source>
        <dbReference type="EMBL" id="AAW25172.1"/>
    </source>
</evidence>
<reference evidence="1" key="2">
    <citation type="journal article" date="2006" name="PLoS Pathog.">
        <title>New perspectives on host-parasite interplay by comparative transcriptomic and proteomic analyses of Schistosoma japonicum.</title>
        <authorList>
            <person name="Liu F."/>
            <person name="Lu J."/>
            <person name="Hu W."/>
            <person name="Wang S.Y."/>
            <person name="Cui S.J."/>
            <person name="Chi M."/>
            <person name="Yan Q."/>
            <person name="Wang X.R."/>
            <person name="Song H.D."/>
            <person name="Xu X.N."/>
            <person name="Wang J.J."/>
            <person name="Zhang X.L."/>
            <person name="Zhang X."/>
            <person name="Wang Z.Q."/>
            <person name="Xue C.L."/>
            <person name="Brindley P.J."/>
            <person name="McManus D.P."/>
            <person name="Yang P.Y."/>
            <person name="Feng Z."/>
            <person name="Chen Z."/>
            <person name="Han Z.G."/>
        </authorList>
    </citation>
    <scope>NUCLEOTIDE SEQUENCE</scope>
</reference>
<dbReference type="AlphaFoldDB" id="Q5DG84"/>
<accession>Q5DG84</accession>
<dbReference type="EMBL" id="AY813440">
    <property type="protein sequence ID" value="AAW25172.1"/>
    <property type="molecule type" value="mRNA"/>
</dbReference>
<protein>
    <submittedName>
        <fullName evidence="1">SJCHGC07155 protein</fullName>
    </submittedName>
</protein>
<name>Q5DG84_SCHJA</name>